<comment type="caution">
    <text evidence="2">The sequence shown here is derived from an EMBL/GenBank/DDBJ whole genome shotgun (WGS) entry which is preliminary data.</text>
</comment>
<dbReference type="InterPro" id="IPR042267">
    <property type="entry name" value="VTC_sf"/>
</dbReference>
<dbReference type="InterPro" id="IPR018966">
    <property type="entry name" value="VTC_domain"/>
</dbReference>
<dbReference type="Gene3D" id="3.20.100.30">
    <property type="entry name" value="VTC, catalytic tunnel domain"/>
    <property type="match status" value="1"/>
</dbReference>
<accession>A0ABR8YI01</accession>
<name>A0ABR8YI01_9MICC</name>
<proteinExistence type="predicted"/>
<keyword evidence="3" id="KW-1185">Reference proteome</keyword>
<evidence type="ECO:0000259" key="1">
    <source>
        <dbReference type="Pfam" id="PF09359"/>
    </source>
</evidence>
<dbReference type="SUPFAM" id="SSF55154">
    <property type="entry name" value="CYTH-like phosphatases"/>
    <property type="match status" value="1"/>
</dbReference>
<organism evidence="2 3">
    <name type="scientific">Arthrobacter pullicola</name>
    <dbReference type="NCBI Taxonomy" id="2762224"/>
    <lineage>
        <taxon>Bacteria</taxon>
        <taxon>Bacillati</taxon>
        <taxon>Actinomycetota</taxon>
        <taxon>Actinomycetes</taxon>
        <taxon>Micrococcales</taxon>
        <taxon>Micrococcaceae</taxon>
        <taxon>Arthrobacter</taxon>
    </lineage>
</organism>
<dbReference type="RefSeq" id="WP_191746751.1">
    <property type="nucleotide sequence ID" value="NZ_JACSQC010000003.1"/>
</dbReference>
<dbReference type="InterPro" id="IPR033469">
    <property type="entry name" value="CYTH-like_dom_sf"/>
</dbReference>
<gene>
    <name evidence="2" type="ORF">H9638_08465</name>
</gene>
<dbReference type="CDD" id="cd07750">
    <property type="entry name" value="PolyPPase_VTC_like"/>
    <property type="match status" value="1"/>
</dbReference>
<evidence type="ECO:0000313" key="3">
    <source>
        <dbReference type="Proteomes" id="UP000652763"/>
    </source>
</evidence>
<evidence type="ECO:0000313" key="2">
    <source>
        <dbReference type="EMBL" id="MBD8043847.1"/>
    </source>
</evidence>
<feature type="domain" description="VTC" evidence="1">
    <location>
        <begin position="35"/>
        <end position="241"/>
    </location>
</feature>
<protein>
    <submittedName>
        <fullName evidence="2">Polyphosphate polymerase domain-containing protein</fullName>
    </submittedName>
</protein>
<sequence length="266" mass="29191">MSSGTFHRLGELTFADVLPAIGLEELNASAALQTRVDRKYLVDSAVADKLLATLPARAMVLEMDGLRSFTYDSVYFDTPARESYLLAAHGRRRRYKIRTRTYLESALSFLEVKTEGARSATVKDRIPYGLADRNRLTPAGLDYISETLSAFGTQPALTLLGPVLETGYARTTLYLPGSGSRATIDTDVTWRIPGSRGWTLDRKVVVETKSGSTAGALDRHLWAHGVRPCRISKFATGLAALCPELPSNRWHRTLAAGFTLRPEDAG</sequence>
<dbReference type="Proteomes" id="UP000652763">
    <property type="component" value="Unassembled WGS sequence"/>
</dbReference>
<reference evidence="2 3" key="1">
    <citation type="submission" date="2020-08" db="EMBL/GenBank/DDBJ databases">
        <title>A Genomic Blueprint of the Chicken Gut Microbiome.</title>
        <authorList>
            <person name="Gilroy R."/>
            <person name="Ravi A."/>
            <person name="Getino M."/>
            <person name="Pursley I."/>
            <person name="Horton D.L."/>
            <person name="Alikhan N.-F."/>
            <person name="Baker D."/>
            <person name="Gharbi K."/>
            <person name="Hall N."/>
            <person name="Watson M."/>
            <person name="Adriaenssens E.M."/>
            <person name="Foster-Nyarko E."/>
            <person name="Jarju S."/>
            <person name="Secka A."/>
            <person name="Antonio M."/>
            <person name="Oren A."/>
            <person name="Chaudhuri R."/>
            <person name="La Ragione R.M."/>
            <person name="Hildebrand F."/>
            <person name="Pallen M.J."/>
        </authorList>
    </citation>
    <scope>NUCLEOTIDE SEQUENCE [LARGE SCALE GENOMIC DNA]</scope>
    <source>
        <strain evidence="2 3">Sa2BUA2</strain>
    </source>
</reference>
<dbReference type="Pfam" id="PF09359">
    <property type="entry name" value="VTC"/>
    <property type="match status" value="1"/>
</dbReference>
<dbReference type="EMBL" id="JACSQC010000003">
    <property type="protein sequence ID" value="MBD8043847.1"/>
    <property type="molecule type" value="Genomic_DNA"/>
</dbReference>